<sequence length="142" mass="15991">MSDQFALGVLKVSLAIISQNIGFHSTSRIAFRVLVEVLNRRLQTMCQSLASICQHCGRTQPIFDDLLISFSDLGISVESVLEFMEQVGPIPYPRKVRSIKVVGNVICDSWEKLIISELVFLLLASCLSRCIRDKFPLFRMAI</sequence>
<dbReference type="PANTHER" id="PTHR46452">
    <property type="entry name" value="TRANSCRIPTION INITIATION FACTOR TFIID SUBUNIT 3"/>
    <property type="match status" value="1"/>
</dbReference>
<dbReference type="Gene3D" id="1.10.20.10">
    <property type="entry name" value="Histone, subunit A"/>
    <property type="match status" value="1"/>
</dbReference>
<dbReference type="SMART" id="SM00576">
    <property type="entry name" value="BTP"/>
    <property type="match status" value="1"/>
</dbReference>
<protein>
    <submittedName>
        <fullName evidence="8">BTP domain-containing protein</fullName>
    </submittedName>
</protein>
<accession>A0A183J3G8</accession>
<dbReference type="PANTHER" id="PTHR46452:SF1">
    <property type="entry name" value="TRANSCRIPTION INITIATION FACTOR TFIID SUBUNIT 3"/>
    <property type="match status" value="1"/>
</dbReference>
<dbReference type="AlphaFoldDB" id="A0A183J3G8"/>
<keyword evidence="4" id="KW-0539">Nucleus</keyword>
<feature type="domain" description="Bromodomain associated" evidence="5">
    <location>
        <begin position="3"/>
        <end position="79"/>
    </location>
</feature>
<dbReference type="Pfam" id="PF07524">
    <property type="entry name" value="Bromo_TP"/>
    <property type="match status" value="1"/>
</dbReference>
<comment type="subcellular location">
    <subcellularLocation>
        <location evidence="1">Nucleus</location>
    </subcellularLocation>
</comment>
<dbReference type="GO" id="GO:0002039">
    <property type="term" value="F:p53 binding"/>
    <property type="evidence" value="ECO:0007669"/>
    <property type="project" value="TreeGrafter"/>
</dbReference>
<evidence type="ECO:0000256" key="4">
    <source>
        <dbReference type="ARBA" id="ARBA00023242"/>
    </source>
</evidence>
<keyword evidence="2" id="KW-0805">Transcription regulation</keyword>
<evidence type="ECO:0000256" key="2">
    <source>
        <dbReference type="ARBA" id="ARBA00023015"/>
    </source>
</evidence>
<dbReference type="GO" id="GO:0045944">
    <property type="term" value="P:positive regulation of transcription by RNA polymerase II"/>
    <property type="evidence" value="ECO:0007669"/>
    <property type="project" value="TreeGrafter"/>
</dbReference>
<evidence type="ECO:0000313" key="6">
    <source>
        <dbReference type="EMBL" id="VDP31644.1"/>
    </source>
</evidence>
<dbReference type="GO" id="GO:0005669">
    <property type="term" value="C:transcription factor TFIID complex"/>
    <property type="evidence" value="ECO:0007669"/>
    <property type="project" value="TreeGrafter"/>
</dbReference>
<reference evidence="8" key="1">
    <citation type="submission" date="2016-06" db="UniProtKB">
        <authorList>
            <consortium name="WormBaseParasite"/>
        </authorList>
    </citation>
    <scope>IDENTIFICATION</scope>
</reference>
<dbReference type="WBParaSite" id="SBAD_0001078201-mRNA-1">
    <property type="protein sequence ID" value="SBAD_0001078201-mRNA-1"/>
    <property type="gene ID" value="SBAD_0001078201"/>
</dbReference>
<organism evidence="8">
    <name type="scientific">Soboliphyme baturini</name>
    <dbReference type="NCBI Taxonomy" id="241478"/>
    <lineage>
        <taxon>Eukaryota</taxon>
        <taxon>Metazoa</taxon>
        <taxon>Ecdysozoa</taxon>
        <taxon>Nematoda</taxon>
        <taxon>Enoplea</taxon>
        <taxon>Dorylaimia</taxon>
        <taxon>Dioctophymatida</taxon>
        <taxon>Dioctophymatoidea</taxon>
        <taxon>Soboliphymatidae</taxon>
        <taxon>Soboliphyme</taxon>
    </lineage>
</organism>
<dbReference type="OrthoDB" id="436852at2759"/>
<reference evidence="6 7" key="2">
    <citation type="submission" date="2018-11" db="EMBL/GenBank/DDBJ databases">
        <authorList>
            <consortium name="Pathogen Informatics"/>
        </authorList>
    </citation>
    <scope>NUCLEOTIDE SEQUENCE [LARGE SCALE GENOMIC DNA]</scope>
</reference>
<dbReference type="Proteomes" id="UP000270296">
    <property type="component" value="Unassembled WGS sequence"/>
</dbReference>
<evidence type="ECO:0000256" key="3">
    <source>
        <dbReference type="ARBA" id="ARBA00023163"/>
    </source>
</evidence>
<keyword evidence="7" id="KW-1185">Reference proteome</keyword>
<dbReference type="InterPro" id="IPR006565">
    <property type="entry name" value="BTP"/>
</dbReference>
<proteinExistence type="predicted"/>
<dbReference type="InterPro" id="IPR009072">
    <property type="entry name" value="Histone-fold"/>
</dbReference>
<keyword evidence="3" id="KW-0804">Transcription</keyword>
<evidence type="ECO:0000313" key="8">
    <source>
        <dbReference type="WBParaSite" id="SBAD_0001078201-mRNA-1"/>
    </source>
</evidence>
<gene>
    <name evidence="6" type="ORF">SBAD_LOCUS10416</name>
</gene>
<evidence type="ECO:0000259" key="5">
    <source>
        <dbReference type="SMART" id="SM00576"/>
    </source>
</evidence>
<evidence type="ECO:0000256" key="1">
    <source>
        <dbReference type="ARBA" id="ARBA00004123"/>
    </source>
</evidence>
<dbReference type="EMBL" id="UZAM01014042">
    <property type="protein sequence ID" value="VDP31644.1"/>
    <property type="molecule type" value="Genomic_DNA"/>
</dbReference>
<dbReference type="GO" id="GO:0046982">
    <property type="term" value="F:protein heterodimerization activity"/>
    <property type="evidence" value="ECO:0007669"/>
    <property type="project" value="InterPro"/>
</dbReference>
<evidence type="ECO:0000313" key="7">
    <source>
        <dbReference type="Proteomes" id="UP000270296"/>
    </source>
</evidence>
<name>A0A183J3G8_9BILA</name>